<gene>
    <name evidence="3" type="ORF">ABVK25_002652</name>
</gene>
<reference evidence="3 4" key="1">
    <citation type="submission" date="2024-09" db="EMBL/GenBank/DDBJ databases">
        <title>Rethinking Asexuality: The Enigmatic Case of Functional Sexual Genes in Lepraria (Stereocaulaceae).</title>
        <authorList>
            <person name="Doellman M."/>
            <person name="Sun Y."/>
            <person name="Barcenas-Pena A."/>
            <person name="Lumbsch H.T."/>
            <person name="Grewe F."/>
        </authorList>
    </citation>
    <scope>NUCLEOTIDE SEQUENCE [LARGE SCALE GENOMIC DNA]</scope>
    <source>
        <strain evidence="3 4">Grewe 0041</strain>
    </source>
</reference>
<dbReference type="Pfam" id="PF13374">
    <property type="entry name" value="TPR_10"/>
    <property type="match status" value="2"/>
</dbReference>
<dbReference type="InterPro" id="IPR027417">
    <property type="entry name" value="P-loop_NTPase"/>
</dbReference>
<dbReference type="PANTHER" id="PTHR46082:SF6">
    <property type="entry name" value="AAA+ ATPASE DOMAIN-CONTAINING PROTEIN-RELATED"/>
    <property type="match status" value="1"/>
</dbReference>
<dbReference type="PANTHER" id="PTHR46082">
    <property type="entry name" value="ATP/GTP-BINDING PROTEIN-RELATED"/>
    <property type="match status" value="1"/>
</dbReference>
<dbReference type="InterPro" id="IPR053137">
    <property type="entry name" value="NLR-like"/>
</dbReference>
<dbReference type="PRINTS" id="PR00381">
    <property type="entry name" value="KINESINLIGHT"/>
</dbReference>
<dbReference type="Proteomes" id="UP001590951">
    <property type="component" value="Unassembled WGS sequence"/>
</dbReference>
<feature type="repeat" description="TPR" evidence="1">
    <location>
        <begin position="694"/>
        <end position="727"/>
    </location>
</feature>
<dbReference type="SUPFAM" id="SSF52540">
    <property type="entry name" value="P-loop containing nucleoside triphosphate hydrolases"/>
    <property type="match status" value="1"/>
</dbReference>
<comment type="caution">
    <text evidence="3">The sequence shown here is derived from an EMBL/GenBank/DDBJ whole genome shotgun (WGS) entry which is preliminary data.</text>
</comment>
<proteinExistence type="predicted"/>
<feature type="repeat" description="TPR" evidence="1">
    <location>
        <begin position="526"/>
        <end position="559"/>
    </location>
</feature>
<evidence type="ECO:0000256" key="1">
    <source>
        <dbReference type="PROSITE-ProRule" id="PRU00339"/>
    </source>
</evidence>
<dbReference type="PROSITE" id="PS50005">
    <property type="entry name" value="TPR"/>
    <property type="match status" value="5"/>
</dbReference>
<name>A0ABR4BH45_9LECA</name>
<dbReference type="PROSITE" id="PS50293">
    <property type="entry name" value="TPR_REGION"/>
    <property type="match status" value="1"/>
</dbReference>
<keyword evidence="1" id="KW-0802">TPR repeat</keyword>
<keyword evidence="4" id="KW-1185">Reference proteome</keyword>
<dbReference type="Gene3D" id="3.40.50.300">
    <property type="entry name" value="P-loop containing nucleotide triphosphate hydrolases"/>
    <property type="match status" value="1"/>
</dbReference>
<dbReference type="NCBIfam" id="NF040586">
    <property type="entry name" value="FxSxx_TPR"/>
    <property type="match status" value="1"/>
</dbReference>
<dbReference type="SUPFAM" id="SSF48452">
    <property type="entry name" value="TPR-like"/>
    <property type="match status" value="2"/>
</dbReference>
<protein>
    <recommendedName>
        <fullName evidence="2">NB-ARC domain-containing protein</fullName>
    </recommendedName>
</protein>
<evidence type="ECO:0000313" key="4">
    <source>
        <dbReference type="Proteomes" id="UP001590951"/>
    </source>
</evidence>
<feature type="repeat" description="TPR" evidence="1">
    <location>
        <begin position="610"/>
        <end position="643"/>
    </location>
</feature>
<dbReference type="SMART" id="SM00028">
    <property type="entry name" value="TPR"/>
    <property type="match status" value="8"/>
</dbReference>
<accession>A0ABR4BH45</accession>
<dbReference type="Pfam" id="PF13424">
    <property type="entry name" value="TPR_12"/>
    <property type="match status" value="3"/>
</dbReference>
<sequence length="766" mass="85921">MEVMERSLLPTKAQTGRKMYILYGLGGIGKTQLAIAHARKHQHTYSAILWVKGNSRDTVLQSLSAFGRRAGVDIVSESTADAAKQAPDMEAEVAAVLRWLALEGNHRWLVIFDNVDRDIRSSGEDSQAFDIVSFLPPADHGSVLITTRLPSLGEMGQSTEVGRLTLDQALELLRRRSGLQASNDDMAKLVQRLGYLPLALVQAGTYMRKTKTGCLKYIELYEASWSRLAAQTPRLRDYENGSIQTTWMISYECVRQNTTAGKLLQLWAYLDHQDVWYELFCRGCDGCPEEFSWMQALAGSEIDFKRIMESLLAYSLIESHRDWESYSMHPVVHDWCAETISRGRRDLMVAALTVVGAAAPGPLEAEYWLLEQRLLPHVDRCVQQINDLEGLHRLASAEVIDALHNLGILYADQGKHSQAEEMYRRALDGKEKAWGPEHTSTLGTVNNLGLLYADQGKHIQAEEMYRRALDGYEKAWGPEHTSTLDTVNNLGSLYADQGKHSQAEEIYRRALDGKEKAWGPEHTSTLSTVNNLGLLYADQGKHIQAEEMYRRALDGYEKAWGPEHTSTLSTVNNMGNLYKYQGKHIQAEEMYRRALDGYEKAWGPEHTSTLSTVNNLGLLYADQGKYSQAEEMYRRALDGYEKAWGPEHTSTLATVKNMGSLYKYQGKHIQAEEMYPRALDGKEKAWGPEHTSTLDTVNNLGLLYADQGKHTQAEEIYQRALDGKEKAWGPEHTSTLDTVNNLGLLYANQGQAYPGGGDVSTGTGWI</sequence>
<feature type="repeat" description="TPR" evidence="1">
    <location>
        <begin position="484"/>
        <end position="517"/>
    </location>
</feature>
<evidence type="ECO:0000313" key="3">
    <source>
        <dbReference type="EMBL" id="KAL2056913.1"/>
    </source>
</evidence>
<organism evidence="3 4">
    <name type="scientific">Lepraria finkii</name>
    <dbReference type="NCBI Taxonomy" id="1340010"/>
    <lineage>
        <taxon>Eukaryota</taxon>
        <taxon>Fungi</taxon>
        <taxon>Dikarya</taxon>
        <taxon>Ascomycota</taxon>
        <taxon>Pezizomycotina</taxon>
        <taxon>Lecanoromycetes</taxon>
        <taxon>OSLEUM clade</taxon>
        <taxon>Lecanoromycetidae</taxon>
        <taxon>Lecanorales</taxon>
        <taxon>Lecanorineae</taxon>
        <taxon>Stereocaulaceae</taxon>
        <taxon>Lepraria</taxon>
    </lineage>
</organism>
<dbReference type="Pfam" id="PF00931">
    <property type="entry name" value="NB-ARC"/>
    <property type="match status" value="1"/>
</dbReference>
<feature type="domain" description="NB-ARC" evidence="2">
    <location>
        <begin position="16"/>
        <end position="175"/>
    </location>
</feature>
<dbReference type="Gene3D" id="1.25.40.10">
    <property type="entry name" value="Tetratricopeptide repeat domain"/>
    <property type="match status" value="2"/>
</dbReference>
<dbReference type="EMBL" id="JBHFEH010000006">
    <property type="protein sequence ID" value="KAL2056913.1"/>
    <property type="molecule type" value="Genomic_DNA"/>
</dbReference>
<dbReference type="InterPro" id="IPR002182">
    <property type="entry name" value="NB-ARC"/>
</dbReference>
<evidence type="ECO:0000259" key="2">
    <source>
        <dbReference type="Pfam" id="PF00931"/>
    </source>
</evidence>
<dbReference type="InterPro" id="IPR019734">
    <property type="entry name" value="TPR_rpt"/>
</dbReference>
<dbReference type="InterPro" id="IPR011990">
    <property type="entry name" value="TPR-like_helical_dom_sf"/>
</dbReference>
<feature type="repeat" description="TPR" evidence="1">
    <location>
        <begin position="400"/>
        <end position="433"/>
    </location>
</feature>